<dbReference type="InterPro" id="IPR011009">
    <property type="entry name" value="Kinase-like_dom_sf"/>
</dbReference>
<dbReference type="AlphaFoldDB" id="A0A371FK56"/>
<keyword evidence="1" id="KW-0732">Signal</keyword>
<dbReference type="PANTHER" id="PTHR47976:SF56">
    <property type="entry name" value="RECEPTOR-LIKE SERINE_THREONINE-PROTEIN KINASE"/>
    <property type="match status" value="1"/>
</dbReference>
<dbReference type="Gene3D" id="1.10.510.10">
    <property type="entry name" value="Transferase(Phosphotransferase) domain 1"/>
    <property type="match status" value="1"/>
</dbReference>
<evidence type="ECO:0000256" key="1">
    <source>
        <dbReference type="ARBA" id="ARBA00022729"/>
    </source>
</evidence>
<proteinExistence type="predicted"/>
<accession>A0A371FK56</accession>
<reference evidence="3" key="1">
    <citation type="submission" date="2018-05" db="EMBL/GenBank/DDBJ databases">
        <title>Draft genome of Mucuna pruriens seed.</title>
        <authorList>
            <person name="Nnadi N.E."/>
            <person name="Vos R."/>
            <person name="Hasami M.H."/>
            <person name="Devisetty U.K."/>
            <person name="Aguiy J.C."/>
        </authorList>
    </citation>
    <scope>NUCLEOTIDE SEQUENCE [LARGE SCALE GENOMIC DNA]</scope>
    <source>
        <strain evidence="3">JCA_2017</strain>
    </source>
</reference>
<dbReference type="STRING" id="157652.A0A371FK56"/>
<dbReference type="GO" id="GO:0004672">
    <property type="term" value="F:protein kinase activity"/>
    <property type="evidence" value="ECO:0007669"/>
    <property type="project" value="InterPro"/>
</dbReference>
<feature type="domain" description="Protein kinase" evidence="2">
    <location>
        <begin position="1"/>
        <end position="122"/>
    </location>
</feature>
<dbReference type="OrthoDB" id="1668230at2759"/>
<organism evidence="3 4">
    <name type="scientific">Mucuna pruriens</name>
    <name type="common">Velvet bean</name>
    <name type="synonym">Dolichos pruriens</name>
    <dbReference type="NCBI Taxonomy" id="157652"/>
    <lineage>
        <taxon>Eukaryota</taxon>
        <taxon>Viridiplantae</taxon>
        <taxon>Streptophyta</taxon>
        <taxon>Embryophyta</taxon>
        <taxon>Tracheophyta</taxon>
        <taxon>Spermatophyta</taxon>
        <taxon>Magnoliopsida</taxon>
        <taxon>eudicotyledons</taxon>
        <taxon>Gunneridae</taxon>
        <taxon>Pentapetalae</taxon>
        <taxon>rosids</taxon>
        <taxon>fabids</taxon>
        <taxon>Fabales</taxon>
        <taxon>Fabaceae</taxon>
        <taxon>Papilionoideae</taxon>
        <taxon>50 kb inversion clade</taxon>
        <taxon>NPAAA clade</taxon>
        <taxon>indigoferoid/millettioid clade</taxon>
        <taxon>Phaseoleae</taxon>
        <taxon>Mucuna</taxon>
    </lineage>
</organism>
<dbReference type="SUPFAM" id="SSF56112">
    <property type="entry name" value="Protein kinase-like (PK-like)"/>
    <property type="match status" value="1"/>
</dbReference>
<dbReference type="PANTHER" id="PTHR47976">
    <property type="entry name" value="G-TYPE LECTIN S-RECEPTOR-LIKE SERINE/THREONINE-PROTEIN KINASE SD2-5"/>
    <property type="match status" value="1"/>
</dbReference>
<comment type="caution">
    <text evidence="3">The sequence shown here is derived from an EMBL/GenBank/DDBJ whole genome shotgun (WGS) entry which is preliminary data.</text>
</comment>
<dbReference type="EMBL" id="QJKJ01008775">
    <property type="protein sequence ID" value="RDX78707.1"/>
    <property type="molecule type" value="Genomic_DNA"/>
</dbReference>
<sequence>MEVATDILASELNVIGRICHKNLVGLIGFCDEEIHRLLVYELMSNDPIWTIQIQLECKDWICFGDCKRVGVLTRRILFGQSKPNWKVRIGFALGIARGLVYLHEECDTPIIHYDIKPQNILR</sequence>
<protein>
    <submittedName>
        <fullName evidence="3">G-type lectin S-receptor-like serine/threonine-protein kinase LECRK1</fullName>
    </submittedName>
</protein>
<gene>
    <name evidence="3" type="primary">LECRK1</name>
    <name evidence="3" type="ORF">CR513_40971</name>
</gene>
<dbReference type="Pfam" id="PF00069">
    <property type="entry name" value="Pkinase"/>
    <property type="match status" value="1"/>
</dbReference>
<evidence type="ECO:0000313" key="3">
    <source>
        <dbReference type="EMBL" id="RDX78707.1"/>
    </source>
</evidence>
<feature type="non-terminal residue" evidence="3">
    <location>
        <position position="122"/>
    </location>
</feature>
<dbReference type="Gene3D" id="3.30.200.20">
    <property type="entry name" value="Phosphorylase Kinase, domain 1"/>
    <property type="match status" value="1"/>
</dbReference>
<evidence type="ECO:0000313" key="4">
    <source>
        <dbReference type="Proteomes" id="UP000257109"/>
    </source>
</evidence>
<dbReference type="InterPro" id="IPR000719">
    <property type="entry name" value="Prot_kinase_dom"/>
</dbReference>
<name>A0A371FK56_MUCPR</name>
<dbReference type="InterPro" id="IPR051343">
    <property type="entry name" value="G-type_lectin_kinases/EP1-like"/>
</dbReference>
<dbReference type="Proteomes" id="UP000257109">
    <property type="component" value="Unassembled WGS sequence"/>
</dbReference>
<keyword evidence="4" id="KW-1185">Reference proteome</keyword>
<dbReference type="GO" id="GO:0005524">
    <property type="term" value="F:ATP binding"/>
    <property type="evidence" value="ECO:0007669"/>
    <property type="project" value="InterPro"/>
</dbReference>
<dbReference type="GO" id="GO:0030246">
    <property type="term" value="F:carbohydrate binding"/>
    <property type="evidence" value="ECO:0007669"/>
    <property type="project" value="UniProtKB-KW"/>
</dbReference>
<dbReference type="PROSITE" id="PS50011">
    <property type="entry name" value="PROTEIN_KINASE_DOM"/>
    <property type="match status" value="1"/>
</dbReference>
<evidence type="ECO:0000259" key="2">
    <source>
        <dbReference type="PROSITE" id="PS50011"/>
    </source>
</evidence>